<dbReference type="AlphaFoldDB" id="A0A4S4L906"/>
<feature type="compositionally biased region" description="Basic and acidic residues" evidence="1">
    <location>
        <begin position="187"/>
        <end position="203"/>
    </location>
</feature>
<evidence type="ECO:0000313" key="2">
    <source>
        <dbReference type="EMBL" id="THH08019.1"/>
    </source>
</evidence>
<proteinExistence type="predicted"/>
<protein>
    <submittedName>
        <fullName evidence="2">Uncharacterized protein</fullName>
    </submittedName>
</protein>
<evidence type="ECO:0000256" key="1">
    <source>
        <dbReference type="SAM" id="MobiDB-lite"/>
    </source>
</evidence>
<name>A0A4S4L906_9AGAM</name>
<comment type="caution">
    <text evidence="2">The sequence shown here is derived from an EMBL/GenBank/DDBJ whole genome shotgun (WGS) entry which is preliminary data.</text>
</comment>
<dbReference type="EMBL" id="SGPL01000730">
    <property type="protein sequence ID" value="THH08019.1"/>
    <property type="molecule type" value="Genomic_DNA"/>
</dbReference>
<accession>A0A4S4L906</accession>
<feature type="compositionally biased region" description="Low complexity" evidence="1">
    <location>
        <begin position="235"/>
        <end position="258"/>
    </location>
</feature>
<dbReference type="Proteomes" id="UP000310158">
    <property type="component" value="Unassembled WGS sequence"/>
</dbReference>
<keyword evidence="3" id="KW-1185">Reference proteome</keyword>
<sequence>MLNIKSMAALPFIHGIQLHGPKGEINCMKSIFDDGAMTNAIDTKAYETICHRLHATTPSPRRLQMANGTIIPSLGRWEGLVTISGIHVRARFEIFPSGGSWSVLVGKPLLIALRAKHEYSTDTIDIHTPSGQITLHNEIGKTADSASAALFGAHLALDIKQRTMLMGDDKSPARQVPSPTPPTTPRTNDKHESLTTQPDKENDALPPALEIPTQGHKHAFALGDSPSPSRDISFNNPLLTNTTPTDNSPSKPGPNADAPFPPPQPQ</sequence>
<gene>
    <name evidence="2" type="ORF">EW146_g9126</name>
</gene>
<evidence type="ECO:0000313" key="3">
    <source>
        <dbReference type="Proteomes" id="UP000310158"/>
    </source>
</evidence>
<organism evidence="2 3">
    <name type="scientific">Bondarzewia mesenterica</name>
    <dbReference type="NCBI Taxonomy" id="1095465"/>
    <lineage>
        <taxon>Eukaryota</taxon>
        <taxon>Fungi</taxon>
        <taxon>Dikarya</taxon>
        <taxon>Basidiomycota</taxon>
        <taxon>Agaricomycotina</taxon>
        <taxon>Agaricomycetes</taxon>
        <taxon>Russulales</taxon>
        <taxon>Bondarzewiaceae</taxon>
        <taxon>Bondarzewia</taxon>
    </lineage>
</organism>
<feature type="region of interest" description="Disordered" evidence="1">
    <location>
        <begin position="166"/>
        <end position="266"/>
    </location>
</feature>
<dbReference type="OrthoDB" id="2919534at2759"/>
<reference evidence="2 3" key="1">
    <citation type="submission" date="2019-02" db="EMBL/GenBank/DDBJ databases">
        <title>Genome sequencing of the rare red list fungi Bondarzewia mesenterica.</title>
        <authorList>
            <person name="Buettner E."/>
            <person name="Kellner H."/>
        </authorList>
    </citation>
    <scope>NUCLEOTIDE SEQUENCE [LARGE SCALE GENOMIC DNA]</scope>
    <source>
        <strain evidence="2 3">DSM 108281</strain>
    </source>
</reference>